<dbReference type="InterPro" id="IPR052414">
    <property type="entry name" value="U3_snoRNA-assoc_WDR"/>
</dbReference>
<feature type="region of interest" description="Disordered" evidence="5">
    <location>
        <begin position="588"/>
        <end position="639"/>
    </location>
</feature>
<evidence type="ECO:0000256" key="5">
    <source>
        <dbReference type="SAM" id="MobiDB-lite"/>
    </source>
</evidence>
<feature type="compositionally biased region" description="Basic and acidic residues" evidence="5">
    <location>
        <begin position="617"/>
        <end position="626"/>
    </location>
</feature>
<evidence type="ECO:0000256" key="2">
    <source>
        <dbReference type="ARBA" id="ARBA00023242"/>
    </source>
</evidence>
<comment type="similarity">
    <text evidence="3">Belongs to the UTP5 family.</text>
</comment>
<dbReference type="InterPro" id="IPR015943">
    <property type="entry name" value="WD40/YVTN_repeat-like_dom_sf"/>
</dbReference>
<keyword evidence="2" id="KW-0539">Nucleus</keyword>
<feature type="region of interest" description="Disordered" evidence="5">
    <location>
        <begin position="388"/>
        <end position="414"/>
    </location>
</feature>
<dbReference type="GO" id="GO:0005730">
    <property type="term" value="C:nucleolus"/>
    <property type="evidence" value="ECO:0007669"/>
    <property type="project" value="TreeGrafter"/>
</dbReference>
<evidence type="ECO:0000256" key="4">
    <source>
        <dbReference type="PROSITE-ProRule" id="PRU00221"/>
    </source>
</evidence>
<feature type="compositionally biased region" description="Acidic residues" evidence="5">
    <location>
        <begin position="627"/>
        <end position="639"/>
    </location>
</feature>
<feature type="domain" description="Small-subunit processome Utp12" evidence="6">
    <location>
        <begin position="461"/>
        <end position="564"/>
    </location>
</feature>
<comment type="subcellular location">
    <subcellularLocation>
        <location evidence="1">Nucleus</location>
    </subcellularLocation>
</comment>
<dbReference type="InterPro" id="IPR007148">
    <property type="entry name" value="SSU_processome_Utp12"/>
</dbReference>
<protein>
    <submittedName>
        <fullName evidence="7">WD repeat-containing protein 43</fullName>
    </submittedName>
</protein>
<dbReference type="Pfam" id="PF00400">
    <property type="entry name" value="WD40"/>
    <property type="match status" value="2"/>
</dbReference>
<dbReference type="InterPro" id="IPR036322">
    <property type="entry name" value="WD40_repeat_dom_sf"/>
</dbReference>
<sequence length="639" mass="71267">MTTERNCVSFSSNDKLALCSPDGVLHVWDSKEGIEKQQFTPASHLTATFTCLSWKIRQHQKQNEEKRKRKKLKTLSEVRPFEYVALGTAVGDVLVFNSISGEITAKKSGGHVDRVNDVCWSGDGSIIYSCSNDQHIVEWDLSSPQHKSKWKADKQEVFSVAIGSNSQTLLSAGRLIKLWDLNKKELVRKFSGHASPVISLAFVDQYKEVASTDSPLDGADGLYFISAGLDDRSLSAWQIRKSKHKKTSLCSFYLGSEPTSVAVLSPKSANDPVHVLSVTQERTVAIFSHLLNGPIEKPLQANATIRVCTEEAEPLDVISASFDETSHNNGLVVNVAYGSTLKLAFEKIKLSEHSTSDIVLIRKDPTKIVISVEEDKLKLKVPSRRKEDVSSIVPGAADHIGTNKDQKRKRKKQLSIGESQLTMEERMNALSMDKSENADDSTATPCADSFAVLLSQGLQSNDRDVINQVLQHNSDSLIKNTIEQLPISYIIPLLNELTERLHGSPDKCLIFIKWLRTALSHHASYLMTLPGISSLLNELHQLMRVRTQTQGRLSKLEGKLDLIMSQVVSRKSEQVTSSSDEKALYVLEEDSSDEQDENMMEGMIESDLDDWEEFSDDERKPGHHDNTDDDFQILMDEDG</sequence>
<keyword evidence="4" id="KW-0853">WD repeat</keyword>
<feature type="compositionally biased region" description="Acidic residues" evidence="5">
    <location>
        <begin position="588"/>
        <end position="616"/>
    </location>
</feature>
<organism evidence="7">
    <name type="scientific">Phallusia mammillata</name>
    <dbReference type="NCBI Taxonomy" id="59560"/>
    <lineage>
        <taxon>Eukaryota</taxon>
        <taxon>Metazoa</taxon>
        <taxon>Chordata</taxon>
        <taxon>Tunicata</taxon>
        <taxon>Ascidiacea</taxon>
        <taxon>Phlebobranchia</taxon>
        <taxon>Ascidiidae</taxon>
        <taxon>Phallusia</taxon>
    </lineage>
</organism>
<gene>
    <name evidence="7" type="primary">Wdr43</name>
</gene>
<dbReference type="PANTHER" id="PTHR44267:SF1">
    <property type="entry name" value="WD REPEAT-CONTAINING PROTEIN 43"/>
    <property type="match status" value="1"/>
</dbReference>
<dbReference type="PROSITE" id="PS50294">
    <property type="entry name" value="WD_REPEATS_REGION"/>
    <property type="match status" value="1"/>
</dbReference>
<dbReference type="InterPro" id="IPR001680">
    <property type="entry name" value="WD40_rpt"/>
</dbReference>
<dbReference type="AlphaFoldDB" id="A0A6F9DXF3"/>
<dbReference type="PROSITE" id="PS50082">
    <property type="entry name" value="WD_REPEATS_2"/>
    <property type="match status" value="1"/>
</dbReference>
<evidence type="ECO:0000256" key="1">
    <source>
        <dbReference type="ARBA" id="ARBA00004123"/>
    </source>
</evidence>
<dbReference type="EMBL" id="LR791841">
    <property type="protein sequence ID" value="CAB3267703.1"/>
    <property type="molecule type" value="mRNA"/>
</dbReference>
<reference evidence="7" key="1">
    <citation type="submission" date="2020-04" db="EMBL/GenBank/DDBJ databases">
        <authorList>
            <person name="Neveu A P."/>
        </authorList>
    </citation>
    <scope>NUCLEOTIDE SEQUENCE</scope>
    <source>
        <tissue evidence="7">Whole embryo</tissue>
    </source>
</reference>
<evidence type="ECO:0000313" key="7">
    <source>
        <dbReference type="EMBL" id="CAB3267703.1"/>
    </source>
</evidence>
<proteinExistence type="evidence at transcript level"/>
<evidence type="ECO:0000256" key="3">
    <source>
        <dbReference type="ARBA" id="ARBA00038335"/>
    </source>
</evidence>
<dbReference type="GO" id="GO:0000462">
    <property type="term" value="P:maturation of SSU-rRNA from tricistronic rRNA transcript (SSU-rRNA, 5.8S rRNA, LSU-rRNA)"/>
    <property type="evidence" value="ECO:0007669"/>
    <property type="project" value="TreeGrafter"/>
</dbReference>
<dbReference type="PANTHER" id="PTHR44267">
    <property type="entry name" value="WD REPEAT-CONTAINING PROTEIN 43"/>
    <property type="match status" value="1"/>
</dbReference>
<dbReference type="SUPFAM" id="SSF50978">
    <property type="entry name" value="WD40 repeat-like"/>
    <property type="match status" value="1"/>
</dbReference>
<accession>A0A6F9DXF3</accession>
<dbReference type="Gene3D" id="2.130.10.10">
    <property type="entry name" value="YVTN repeat-like/Quinoprotein amine dehydrogenase"/>
    <property type="match status" value="1"/>
</dbReference>
<dbReference type="Pfam" id="PF04003">
    <property type="entry name" value="Utp12"/>
    <property type="match status" value="1"/>
</dbReference>
<dbReference type="SMART" id="SM00320">
    <property type="entry name" value="WD40"/>
    <property type="match status" value="4"/>
</dbReference>
<name>A0A6F9DXF3_9ASCI</name>
<evidence type="ECO:0000259" key="6">
    <source>
        <dbReference type="Pfam" id="PF04003"/>
    </source>
</evidence>
<feature type="repeat" description="WD" evidence="4">
    <location>
        <begin position="108"/>
        <end position="149"/>
    </location>
</feature>